<accession>A0A9Q3CGE3</accession>
<proteinExistence type="predicted"/>
<organism evidence="2 3">
    <name type="scientific">Austropuccinia psidii MF-1</name>
    <dbReference type="NCBI Taxonomy" id="1389203"/>
    <lineage>
        <taxon>Eukaryota</taxon>
        <taxon>Fungi</taxon>
        <taxon>Dikarya</taxon>
        <taxon>Basidiomycota</taxon>
        <taxon>Pucciniomycotina</taxon>
        <taxon>Pucciniomycetes</taxon>
        <taxon>Pucciniales</taxon>
        <taxon>Sphaerophragmiaceae</taxon>
        <taxon>Austropuccinia</taxon>
    </lineage>
</organism>
<feature type="compositionally biased region" description="Polar residues" evidence="1">
    <location>
        <begin position="66"/>
        <end position="82"/>
    </location>
</feature>
<protein>
    <submittedName>
        <fullName evidence="2">Uncharacterized protein</fullName>
    </submittedName>
</protein>
<feature type="region of interest" description="Disordered" evidence="1">
    <location>
        <begin position="1"/>
        <end position="92"/>
    </location>
</feature>
<gene>
    <name evidence="2" type="ORF">O181_021860</name>
</gene>
<sequence>MPIQHSPPARQARTQAVLPPTPRAPLDGTQAVLGEDDEGEEENPVEEEESDGTDAAPAPVGAPQGTGRSTLAQSDQPVSHQSEPYLLALCSR</sequence>
<dbReference type="EMBL" id="AVOT02006667">
    <property type="protein sequence ID" value="MBW0482145.1"/>
    <property type="molecule type" value="Genomic_DNA"/>
</dbReference>
<feature type="compositionally biased region" description="Acidic residues" evidence="1">
    <location>
        <begin position="34"/>
        <end position="52"/>
    </location>
</feature>
<dbReference type="AlphaFoldDB" id="A0A9Q3CGE3"/>
<evidence type="ECO:0000313" key="3">
    <source>
        <dbReference type="Proteomes" id="UP000765509"/>
    </source>
</evidence>
<dbReference type="Proteomes" id="UP000765509">
    <property type="component" value="Unassembled WGS sequence"/>
</dbReference>
<evidence type="ECO:0000313" key="2">
    <source>
        <dbReference type="EMBL" id="MBW0482145.1"/>
    </source>
</evidence>
<name>A0A9Q3CGE3_9BASI</name>
<reference evidence="2" key="1">
    <citation type="submission" date="2021-03" db="EMBL/GenBank/DDBJ databases">
        <title>Draft genome sequence of rust myrtle Austropuccinia psidii MF-1, a brazilian biotype.</title>
        <authorList>
            <person name="Quecine M.C."/>
            <person name="Pachon D.M.R."/>
            <person name="Bonatelli M.L."/>
            <person name="Correr F.H."/>
            <person name="Franceschini L.M."/>
            <person name="Leite T.F."/>
            <person name="Margarido G.R.A."/>
            <person name="Almeida C.A."/>
            <person name="Ferrarezi J.A."/>
            <person name="Labate C.A."/>
        </authorList>
    </citation>
    <scope>NUCLEOTIDE SEQUENCE</scope>
    <source>
        <strain evidence="2">MF-1</strain>
    </source>
</reference>
<keyword evidence="3" id="KW-1185">Reference proteome</keyword>
<comment type="caution">
    <text evidence="2">The sequence shown here is derived from an EMBL/GenBank/DDBJ whole genome shotgun (WGS) entry which is preliminary data.</text>
</comment>
<evidence type="ECO:0000256" key="1">
    <source>
        <dbReference type="SAM" id="MobiDB-lite"/>
    </source>
</evidence>